<evidence type="ECO:0000313" key="3">
    <source>
        <dbReference type="EMBL" id="CAL8146799.1"/>
    </source>
</evidence>
<dbReference type="Proteomes" id="UP001642540">
    <property type="component" value="Unassembled WGS sequence"/>
</dbReference>
<keyword evidence="2" id="KW-0732">Signal</keyword>
<protein>
    <submittedName>
        <fullName evidence="3">Uncharacterized protein</fullName>
    </submittedName>
</protein>
<sequence length="838" mass="96900">MRFTKAVAVIFSQILFTIRFASSRPLGYVDALKYFPKTKQMSSFAQDVKDYASKYDGFKVHSLEGLNGFLKPVQHCFIHMTNFGGVDLPSLSVPSIQMKTKLAVCEDLRPWTCEVVVSLFQKQPTISNRLNSFSREIQNQNSVIPFERNHYGVVRYIERLLPSYAPINILITEKQDELACPQNWESPKNIGVWFKYSLMENLKAHGSFDLHTIFRDTYFIVLTSPIDIKPRFDTFDFQVFKINSVYSLKTMSVLLTHEIHCISSANIFIQGNDFPMKQKYSALPNMFDATSIVEFIYDSLGKFTTVEKFLHESICKSMYLKWASKFLRVSSKAYPLSIMAEWLQMLRLFNYTIFVDREIVICNAEHHRMEETAELNVQTSSTLVQSHDEVYPTAISHPLAIDDPGHKLGFISCGNRPIDYLAFRELVRVFDLQVWICVCVIYLATVPIILCILEWVSGNTKLNGNVQRNVFSSRIFLQPIIILLEQGSAFTNQHLNVASIRWIAAAVILVAIVLSNSYKYDNVYNMMLPRKANPLWFFEQILSANFTVYTRANFLNRNTQRTDITYADKLRNIVQSDHTITFLDDISKSRIIQSEVENIYRFELTSLFTLRYIMLTSWVGRKFPRRNSMPQIYSMKLGDYLLRNTKLHPHEKKLAKLHDYNSYSDLEIYENSKKALDNGQTNYLSQLLIECNNTAIVLPLSKIQKLFPIIQNQGHTKLSVGKEILLHRRIGMALNGWISDHLIATLSRIHDAGLWQHIRNIFVRNITTTFDGTRDFNYQTSQISGNILVVFVTFLCGHVVAFFSFIFEIRKWIYGLIVLLAESVYIGIKKFWSQTKVN</sequence>
<dbReference type="EMBL" id="CAXLJM020000164">
    <property type="protein sequence ID" value="CAL8146799.1"/>
    <property type="molecule type" value="Genomic_DNA"/>
</dbReference>
<feature type="transmembrane region" description="Helical" evidence="1">
    <location>
        <begin position="499"/>
        <end position="518"/>
    </location>
</feature>
<name>A0ABP1S8Z2_9HEXA</name>
<keyword evidence="1" id="KW-1133">Transmembrane helix</keyword>
<feature type="transmembrane region" description="Helical" evidence="1">
    <location>
        <begin position="812"/>
        <end position="828"/>
    </location>
</feature>
<evidence type="ECO:0000256" key="2">
    <source>
        <dbReference type="SAM" id="SignalP"/>
    </source>
</evidence>
<reference evidence="3 4" key="1">
    <citation type="submission" date="2024-08" db="EMBL/GenBank/DDBJ databases">
        <authorList>
            <person name="Cucini C."/>
            <person name="Frati F."/>
        </authorList>
    </citation>
    <scope>NUCLEOTIDE SEQUENCE [LARGE SCALE GENOMIC DNA]</scope>
</reference>
<evidence type="ECO:0000313" key="4">
    <source>
        <dbReference type="Proteomes" id="UP001642540"/>
    </source>
</evidence>
<accession>A0ABP1S8Z2</accession>
<feature type="transmembrane region" description="Helical" evidence="1">
    <location>
        <begin position="432"/>
        <end position="455"/>
    </location>
</feature>
<organism evidence="3 4">
    <name type="scientific">Orchesella dallaii</name>
    <dbReference type="NCBI Taxonomy" id="48710"/>
    <lineage>
        <taxon>Eukaryota</taxon>
        <taxon>Metazoa</taxon>
        <taxon>Ecdysozoa</taxon>
        <taxon>Arthropoda</taxon>
        <taxon>Hexapoda</taxon>
        <taxon>Collembola</taxon>
        <taxon>Entomobryomorpha</taxon>
        <taxon>Entomobryoidea</taxon>
        <taxon>Orchesellidae</taxon>
        <taxon>Orchesellinae</taxon>
        <taxon>Orchesella</taxon>
    </lineage>
</organism>
<feature type="transmembrane region" description="Helical" evidence="1">
    <location>
        <begin position="787"/>
        <end position="806"/>
    </location>
</feature>
<proteinExistence type="predicted"/>
<keyword evidence="1" id="KW-0812">Transmembrane</keyword>
<feature type="chain" id="PRO_5046179547" evidence="2">
    <location>
        <begin position="24"/>
        <end position="838"/>
    </location>
</feature>
<keyword evidence="1" id="KW-0472">Membrane</keyword>
<gene>
    <name evidence="3" type="ORF">ODALV1_LOCUS30938</name>
</gene>
<comment type="caution">
    <text evidence="3">The sequence shown here is derived from an EMBL/GenBank/DDBJ whole genome shotgun (WGS) entry which is preliminary data.</text>
</comment>
<evidence type="ECO:0000256" key="1">
    <source>
        <dbReference type="SAM" id="Phobius"/>
    </source>
</evidence>
<keyword evidence="4" id="KW-1185">Reference proteome</keyword>
<dbReference type="Gene3D" id="1.10.287.70">
    <property type="match status" value="1"/>
</dbReference>
<feature type="signal peptide" evidence="2">
    <location>
        <begin position="1"/>
        <end position="23"/>
    </location>
</feature>